<reference evidence="3 4" key="1">
    <citation type="submission" date="2022-03" db="EMBL/GenBank/DDBJ databases">
        <authorList>
            <person name="Koch H."/>
        </authorList>
    </citation>
    <scope>NUCLEOTIDE SEQUENCE [LARGE SCALE GENOMIC DNA]</scope>
    <source>
        <strain evidence="3 4">G1</strain>
    </source>
</reference>
<evidence type="ECO:0000256" key="1">
    <source>
        <dbReference type="ARBA" id="ARBA00022795"/>
    </source>
</evidence>
<evidence type="ECO:0000313" key="4">
    <source>
        <dbReference type="Proteomes" id="UP001295463"/>
    </source>
</evidence>
<dbReference type="Proteomes" id="UP001295463">
    <property type="component" value="Chromosome"/>
</dbReference>
<dbReference type="Pfam" id="PF07378">
    <property type="entry name" value="FlbT"/>
    <property type="match status" value="1"/>
</dbReference>
<name>A0ABM9DBJ3_9BACT</name>
<sequence>MPLKLNLKADERVIIGGAVIRNGGKHAELFIENNVPILREKDIMPEEAADTPAKRLYFTLQLIYIDAENRPAHIEYFFTLAHDLMEAAPSTRSYISAICDQITVSRFYQALKIAHTLIEYEKELTTHVEPVHGSL</sequence>
<keyword evidence="4" id="KW-1185">Reference proteome</keyword>
<accession>A0ABM9DBJ3</accession>
<dbReference type="InterPro" id="IPR009967">
    <property type="entry name" value="Flagellum_FlbT"/>
</dbReference>
<protein>
    <submittedName>
        <fullName evidence="3">Flagellum biosynthesis repressor protein FlbT 1</fullName>
    </submittedName>
</protein>
<keyword evidence="1" id="KW-1005">Bacterial flagellum biogenesis</keyword>
<evidence type="ECO:0000256" key="2">
    <source>
        <dbReference type="ARBA" id="ARBA00022884"/>
    </source>
</evidence>
<proteinExistence type="predicted"/>
<evidence type="ECO:0000313" key="3">
    <source>
        <dbReference type="EMBL" id="CAH2032601.1"/>
    </source>
</evidence>
<organism evidence="3 4">
    <name type="scientific">Trichlorobacter ammonificans</name>
    <dbReference type="NCBI Taxonomy" id="2916410"/>
    <lineage>
        <taxon>Bacteria</taxon>
        <taxon>Pseudomonadati</taxon>
        <taxon>Thermodesulfobacteriota</taxon>
        <taxon>Desulfuromonadia</taxon>
        <taxon>Geobacterales</taxon>
        <taxon>Geobacteraceae</taxon>
        <taxon>Trichlorobacter</taxon>
    </lineage>
</organism>
<gene>
    <name evidence="3" type="primary">flbT</name>
    <name evidence="3" type="ORF">GEAMG1_2765</name>
</gene>
<dbReference type="RefSeq" id="WP_305733342.1">
    <property type="nucleotide sequence ID" value="NZ_OW150024.1"/>
</dbReference>
<dbReference type="EMBL" id="OW150024">
    <property type="protein sequence ID" value="CAH2032601.1"/>
    <property type="molecule type" value="Genomic_DNA"/>
</dbReference>
<keyword evidence="2" id="KW-0694">RNA-binding</keyword>